<organism evidence="2 3">
    <name type="scientific">Solanum bulbocastanum</name>
    <name type="common">Wild potato</name>
    <dbReference type="NCBI Taxonomy" id="147425"/>
    <lineage>
        <taxon>Eukaryota</taxon>
        <taxon>Viridiplantae</taxon>
        <taxon>Streptophyta</taxon>
        <taxon>Embryophyta</taxon>
        <taxon>Tracheophyta</taxon>
        <taxon>Spermatophyta</taxon>
        <taxon>Magnoliopsida</taxon>
        <taxon>eudicotyledons</taxon>
        <taxon>Gunneridae</taxon>
        <taxon>Pentapetalae</taxon>
        <taxon>asterids</taxon>
        <taxon>lamiids</taxon>
        <taxon>Solanales</taxon>
        <taxon>Solanaceae</taxon>
        <taxon>Solanoideae</taxon>
        <taxon>Solaneae</taxon>
        <taxon>Solanum</taxon>
    </lineage>
</organism>
<sequence>MVCLLLCIVMAIYCGTLPHMNKHYFLILNFDKLTKMHSLALMDLDMTRLVMTIRFLRLTMTVVMILDHAVISSR</sequence>
<dbReference type="EMBL" id="JBANQN010000007">
    <property type="protein sequence ID" value="KAK6785683.1"/>
    <property type="molecule type" value="Genomic_DNA"/>
</dbReference>
<gene>
    <name evidence="2" type="ORF">RDI58_019138</name>
</gene>
<keyword evidence="1" id="KW-0812">Transmembrane</keyword>
<evidence type="ECO:0000313" key="3">
    <source>
        <dbReference type="Proteomes" id="UP001371456"/>
    </source>
</evidence>
<protein>
    <submittedName>
        <fullName evidence="2">Uncharacterized protein</fullName>
    </submittedName>
</protein>
<evidence type="ECO:0000256" key="1">
    <source>
        <dbReference type="SAM" id="Phobius"/>
    </source>
</evidence>
<accession>A0AAN8YDQ2</accession>
<feature type="transmembrane region" description="Helical" evidence="1">
    <location>
        <begin position="49"/>
        <end position="71"/>
    </location>
</feature>
<reference evidence="2 3" key="1">
    <citation type="submission" date="2024-02" db="EMBL/GenBank/DDBJ databases">
        <title>de novo genome assembly of Solanum bulbocastanum strain 11H21.</title>
        <authorList>
            <person name="Hosaka A.J."/>
        </authorList>
    </citation>
    <scope>NUCLEOTIDE SEQUENCE [LARGE SCALE GENOMIC DNA]</scope>
    <source>
        <tissue evidence="2">Young leaves</tissue>
    </source>
</reference>
<proteinExistence type="predicted"/>
<dbReference type="AlphaFoldDB" id="A0AAN8YDQ2"/>
<keyword evidence="1" id="KW-0472">Membrane</keyword>
<keyword evidence="1" id="KW-1133">Transmembrane helix</keyword>
<comment type="caution">
    <text evidence="2">The sequence shown here is derived from an EMBL/GenBank/DDBJ whole genome shotgun (WGS) entry which is preliminary data.</text>
</comment>
<evidence type="ECO:0000313" key="2">
    <source>
        <dbReference type="EMBL" id="KAK6785683.1"/>
    </source>
</evidence>
<keyword evidence="3" id="KW-1185">Reference proteome</keyword>
<dbReference type="Proteomes" id="UP001371456">
    <property type="component" value="Unassembled WGS sequence"/>
</dbReference>
<name>A0AAN8YDQ2_SOLBU</name>